<keyword evidence="4" id="KW-1185">Reference proteome</keyword>
<evidence type="ECO:0000313" key="3">
    <source>
        <dbReference type="EMBL" id="MBC9797848.1"/>
    </source>
</evidence>
<name>A0A926JUL5_9FLAO</name>
<protein>
    <submittedName>
        <fullName evidence="3">Uncharacterized protein</fullName>
    </submittedName>
</protein>
<comment type="caution">
    <text evidence="3">The sequence shown here is derived from an EMBL/GenBank/DDBJ whole genome shotgun (WGS) entry which is preliminary data.</text>
</comment>
<organism evidence="3 4">
    <name type="scientific">Sinomicrobium weinanense</name>
    <dbReference type="NCBI Taxonomy" id="2842200"/>
    <lineage>
        <taxon>Bacteria</taxon>
        <taxon>Pseudomonadati</taxon>
        <taxon>Bacteroidota</taxon>
        <taxon>Flavobacteriia</taxon>
        <taxon>Flavobacteriales</taxon>
        <taxon>Flavobacteriaceae</taxon>
        <taxon>Sinomicrobium</taxon>
    </lineage>
</organism>
<evidence type="ECO:0000313" key="4">
    <source>
        <dbReference type="Proteomes" id="UP000653730"/>
    </source>
</evidence>
<sequence length="168" mass="18873">MRLLSILWAALFLLVPIIIGVGGCSASKERHTESRKTSSTRAALSRRDSLLRRDTLVEWYGKQLRSGHELLSIAPVGDFTYHPDSGFSGQASKLVVYREQTGETATRKGWEGSEAGRTTRQQADIRKAESGSTVESRESQTDFRFPWWWGIGALVLGVIVLRYFRKVL</sequence>
<dbReference type="RefSeq" id="WP_187966977.1">
    <property type="nucleotide sequence ID" value="NZ_JACVDC010000076.1"/>
</dbReference>
<keyword evidence="2" id="KW-1133">Transmembrane helix</keyword>
<proteinExistence type="predicted"/>
<dbReference type="AlphaFoldDB" id="A0A926JUL5"/>
<dbReference type="EMBL" id="JACVDC010000076">
    <property type="protein sequence ID" value="MBC9797848.1"/>
    <property type="molecule type" value="Genomic_DNA"/>
</dbReference>
<feature type="compositionally biased region" description="Basic and acidic residues" evidence="1">
    <location>
        <begin position="123"/>
        <end position="133"/>
    </location>
</feature>
<dbReference type="PROSITE" id="PS51257">
    <property type="entry name" value="PROKAR_LIPOPROTEIN"/>
    <property type="match status" value="1"/>
</dbReference>
<feature type="transmembrane region" description="Helical" evidence="2">
    <location>
        <begin position="147"/>
        <end position="164"/>
    </location>
</feature>
<keyword evidence="2" id="KW-0812">Transmembrane</keyword>
<keyword evidence="2" id="KW-0472">Membrane</keyword>
<accession>A0A926JUL5</accession>
<dbReference type="Proteomes" id="UP000653730">
    <property type="component" value="Unassembled WGS sequence"/>
</dbReference>
<evidence type="ECO:0000256" key="2">
    <source>
        <dbReference type="SAM" id="Phobius"/>
    </source>
</evidence>
<evidence type="ECO:0000256" key="1">
    <source>
        <dbReference type="SAM" id="MobiDB-lite"/>
    </source>
</evidence>
<feature type="region of interest" description="Disordered" evidence="1">
    <location>
        <begin position="106"/>
        <end position="133"/>
    </location>
</feature>
<gene>
    <name evidence="3" type="ORF">IBL28_17890</name>
</gene>
<reference evidence="3 4" key="1">
    <citation type="submission" date="2020-09" db="EMBL/GenBank/DDBJ databases">
        <title>Sinomicrobium weinanense sp. nov., a halophilic bacteria isolated from saline-alkali soil.</title>
        <authorList>
            <person name="Wu P."/>
            <person name="Ren H."/>
            <person name="Mei Y."/>
            <person name="Liang Y."/>
            <person name="Chen Z."/>
        </authorList>
    </citation>
    <scope>NUCLEOTIDE SEQUENCE [LARGE SCALE GENOMIC DNA]</scope>
    <source>
        <strain evidence="3 4">FJxs</strain>
    </source>
</reference>